<feature type="domain" description="EamA" evidence="7">
    <location>
        <begin position="142"/>
        <end position="275"/>
    </location>
</feature>
<feature type="transmembrane region" description="Helical" evidence="6">
    <location>
        <begin position="260"/>
        <end position="280"/>
    </location>
</feature>
<keyword evidence="4 6" id="KW-1133">Transmembrane helix</keyword>
<evidence type="ECO:0000256" key="5">
    <source>
        <dbReference type="ARBA" id="ARBA00023136"/>
    </source>
</evidence>
<name>A0ABV4UEZ2_9RHOO</name>
<comment type="subcellular location">
    <subcellularLocation>
        <location evidence="1">Cell membrane</location>
        <topology evidence="1">Multi-pass membrane protein</topology>
    </subcellularLocation>
</comment>
<feature type="transmembrane region" description="Helical" evidence="6">
    <location>
        <begin position="61"/>
        <end position="79"/>
    </location>
</feature>
<feature type="transmembrane region" description="Helical" evidence="6">
    <location>
        <begin position="173"/>
        <end position="192"/>
    </location>
</feature>
<feature type="domain" description="EamA" evidence="7">
    <location>
        <begin position="2"/>
        <end position="130"/>
    </location>
</feature>
<accession>A0ABV4UEZ2</accession>
<keyword evidence="2" id="KW-1003">Cell membrane</keyword>
<feature type="transmembrane region" description="Helical" evidence="6">
    <location>
        <begin position="114"/>
        <end position="133"/>
    </location>
</feature>
<keyword evidence="3 6" id="KW-0812">Transmembrane</keyword>
<feature type="transmembrane region" description="Helical" evidence="6">
    <location>
        <begin position="85"/>
        <end position="107"/>
    </location>
</feature>
<keyword evidence="5 6" id="KW-0472">Membrane</keyword>
<feature type="transmembrane region" description="Helical" evidence="6">
    <location>
        <begin position="235"/>
        <end position="254"/>
    </location>
</feature>
<keyword evidence="9" id="KW-1185">Reference proteome</keyword>
<feature type="transmembrane region" description="Helical" evidence="6">
    <location>
        <begin position="31"/>
        <end position="49"/>
    </location>
</feature>
<evidence type="ECO:0000256" key="3">
    <source>
        <dbReference type="ARBA" id="ARBA00022692"/>
    </source>
</evidence>
<dbReference type="PANTHER" id="PTHR42920:SF24">
    <property type="entry name" value="AROMATIC AMINO ACID EXPORTER YDDG"/>
    <property type="match status" value="1"/>
</dbReference>
<dbReference type="Proteomes" id="UP001574673">
    <property type="component" value="Unassembled WGS sequence"/>
</dbReference>
<reference evidence="9" key="1">
    <citation type="submission" date="2024-06" db="EMBL/GenBank/DDBJ databases">
        <title>Radixoralia hellwigii gen. nov., sp nov., isolated from a root canal in the human oral cavity.</title>
        <authorList>
            <person name="Bartsch S."/>
            <person name="Wittmer A."/>
            <person name="Schulz A.-K."/>
            <person name="Neumann-Schaal M."/>
            <person name="Wolf J."/>
            <person name="Gronow S."/>
            <person name="Tennert C."/>
            <person name="Haecker G."/>
            <person name="Cieplik F."/>
            <person name="Al-Ahmad A."/>
        </authorList>
    </citation>
    <scope>NUCLEOTIDE SEQUENCE [LARGE SCALE GENOMIC DNA]</scope>
    <source>
        <strain evidence="9">Wk13</strain>
    </source>
</reference>
<evidence type="ECO:0000259" key="7">
    <source>
        <dbReference type="Pfam" id="PF00892"/>
    </source>
</evidence>
<evidence type="ECO:0000313" key="8">
    <source>
        <dbReference type="EMBL" id="MFA9950198.1"/>
    </source>
</evidence>
<dbReference type="InterPro" id="IPR051258">
    <property type="entry name" value="Diverse_Substrate_Transporter"/>
</dbReference>
<dbReference type="RefSeq" id="WP_418891269.1">
    <property type="nucleotide sequence ID" value="NZ_JBEUWX010000002.1"/>
</dbReference>
<evidence type="ECO:0000313" key="9">
    <source>
        <dbReference type="Proteomes" id="UP001574673"/>
    </source>
</evidence>
<dbReference type="PANTHER" id="PTHR42920">
    <property type="entry name" value="OS03G0707200 PROTEIN-RELATED"/>
    <property type="match status" value="1"/>
</dbReference>
<evidence type="ECO:0000256" key="2">
    <source>
        <dbReference type="ARBA" id="ARBA00022475"/>
    </source>
</evidence>
<evidence type="ECO:0000256" key="1">
    <source>
        <dbReference type="ARBA" id="ARBA00004651"/>
    </source>
</evidence>
<feature type="transmembrane region" description="Helical" evidence="6">
    <location>
        <begin position="139"/>
        <end position="161"/>
    </location>
</feature>
<dbReference type="EMBL" id="JBEUWX010000002">
    <property type="protein sequence ID" value="MFA9950198.1"/>
    <property type="molecule type" value="Genomic_DNA"/>
</dbReference>
<evidence type="ECO:0000256" key="4">
    <source>
        <dbReference type="ARBA" id="ARBA00022989"/>
    </source>
</evidence>
<evidence type="ECO:0000256" key="6">
    <source>
        <dbReference type="SAM" id="Phobius"/>
    </source>
</evidence>
<comment type="caution">
    <text evidence="8">The sequence shown here is derived from an EMBL/GenBank/DDBJ whole genome shotgun (WGS) entry which is preliminary data.</text>
</comment>
<dbReference type="InterPro" id="IPR037185">
    <property type="entry name" value="EmrE-like"/>
</dbReference>
<sequence>MMYSLLAIVIWGSSFVAGKYSYTVADPVLTVQFRLVIAALIVAPAFVESYRAVPVHLRRRLWLLAFMNFPLVYLLQFIGLNHTSAASAATIIGAEPVLSTLIGYLFFKQRTHLLNWLSAVAAFAGIGLIVLGGERSGEVSLFGSLLSLGAGISFVFCLYLGRDIMQSISARTYTVTTLVLGALFCLPFTFLLTQNWHITPNPGGVFALFYLAIACSWLAILLWNKGLRSIPASVSGILIALEPVLGVLFAIVILGESPSSITACGMLLTMTATAVCVWYGQRR</sequence>
<gene>
    <name evidence="8" type="ORF">ABCS64_07685</name>
</gene>
<proteinExistence type="predicted"/>
<dbReference type="InterPro" id="IPR000620">
    <property type="entry name" value="EamA_dom"/>
</dbReference>
<dbReference type="Pfam" id="PF00892">
    <property type="entry name" value="EamA"/>
    <property type="match status" value="2"/>
</dbReference>
<dbReference type="SUPFAM" id="SSF103481">
    <property type="entry name" value="Multidrug resistance efflux transporter EmrE"/>
    <property type="match status" value="2"/>
</dbReference>
<feature type="transmembrane region" description="Helical" evidence="6">
    <location>
        <begin position="204"/>
        <end position="223"/>
    </location>
</feature>
<protein>
    <submittedName>
        <fullName evidence="8">EamA family transporter</fullName>
    </submittedName>
</protein>
<organism evidence="8 9">
    <name type="scientific">Dentiradicibacter hellwigii</name>
    <dbReference type="NCBI Taxonomy" id="3149053"/>
    <lineage>
        <taxon>Bacteria</taxon>
        <taxon>Pseudomonadati</taxon>
        <taxon>Pseudomonadota</taxon>
        <taxon>Betaproteobacteria</taxon>
        <taxon>Rhodocyclales</taxon>
        <taxon>Rhodocyclaceae</taxon>
        <taxon>Dentiradicibacter</taxon>
    </lineage>
</organism>